<dbReference type="SUPFAM" id="SSF48019">
    <property type="entry name" value="post-AAA+ oligomerization domain-like"/>
    <property type="match status" value="1"/>
</dbReference>
<comment type="similarity">
    <text evidence="1 11">Belongs to the DnaX/STICHEL family.</text>
</comment>
<accession>A0ABY4SUX0</accession>
<evidence type="ECO:0000256" key="5">
    <source>
        <dbReference type="ARBA" id="ARBA00022723"/>
    </source>
</evidence>
<comment type="subunit">
    <text evidence="11">DNA polymerase III contains a core (composed of alpha, epsilon and theta chains) that associates with a tau subunit. This core dimerizes to form the POLIII' complex. PolIII' associates with the gamma complex (composed of gamma, delta, delta', psi and chi chains) and with the beta chain to form the complete DNA polymerase III complex.</text>
</comment>
<dbReference type="InterPro" id="IPR008921">
    <property type="entry name" value="DNA_pol3_clamp-load_cplx_C"/>
</dbReference>
<dbReference type="EMBL" id="CP097750">
    <property type="protein sequence ID" value="URJ24715.1"/>
    <property type="molecule type" value="Genomic_DNA"/>
</dbReference>
<keyword evidence="6 11" id="KW-0547">Nucleotide-binding</keyword>
<dbReference type="CDD" id="cd18137">
    <property type="entry name" value="HLD_clamp_pol_III_gamma_tau"/>
    <property type="match status" value="1"/>
</dbReference>
<dbReference type="GO" id="GO:0003887">
    <property type="term" value="F:DNA-directed DNA polymerase activity"/>
    <property type="evidence" value="ECO:0007669"/>
    <property type="project" value="UniProtKB-EC"/>
</dbReference>
<dbReference type="SUPFAM" id="SSF52540">
    <property type="entry name" value="P-loop containing nucleoside triphosphate hydrolases"/>
    <property type="match status" value="1"/>
</dbReference>
<evidence type="ECO:0000256" key="7">
    <source>
        <dbReference type="ARBA" id="ARBA00022833"/>
    </source>
</evidence>
<evidence type="ECO:0000256" key="2">
    <source>
        <dbReference type="ARBA" id="ARBA00022679"/>
    </source>
</evidence>
<dbReference type="Pfam" id="PF12169">
    <property type="entry name" value="DNA_pol3_gamma3"/>
    <property type="match status" value="1"/>
</dbReference>
<comment type="function">
    <text evidence="11">DNA polymerase III is a complex, multichain enzyme responsible for most of the replicative synthesis in bacteria. This DNA polymerase also exhibits 3' to 5' exonuclease activity.</text>
</comment>
<evidence type="ECO:0000256" key="3">
    <source>
        <dbReference type="ARBA" id="ARBA00022695"/>
    </source>
</evidence>
<dbReference type="Proteomes" id="UP001056483">
    <property type="component" value="Chromosome"/>
</dbReference>
<keyword evidence="7" id="KW-0862">Zinc</keyword>
<dbReference type="InterPro" id="IPR045085">
    <property type="entry name" value="HLD_clamp_pol_III_gamma_tau"/>
</dbReference>
<keyword evidence="3 11" id="KW-0548">Nucleotidyltransferase</keyword>
<dbReference type="RefSeq" id="WP_250248164.1">
    <property type="nucleotide sequence ID" value="NZ_CP097750.1"/>
</dbReference>
<evidence type="ECO:0000256" key="1">
    <source>
        <dbReference type="ARBA" id="ARBA00006360"/>
    </source>
</evidence>
<dbReference type="InterPro" id="IPR012763">
    <property type="entry name" value="DNA_pol_III_sug/sutau_N"/>
</dbReference>
<evidence type="ECO:0000256" key="10">
    <source>
        <dbReference type="ARBA" id="ARBA00049244"/>
    </source>
</evidence>
<protein>
    <recommendedName>
        <fullName evidence="11">DNA polymerase III subunit gamma/tau</fullName>
        <ecNumber evidence="11">2.7.7.7</ecNumber>
    </recommendedName>
</protein>
<comment type="catalytic activity">
    <reaction evidence="10 11">
        <text>DNA(n) + a 2'-deoxyribonucleoside 5'-triphosphate = DNA(n+1) + diphosphate</text>
        <dbReference type="Rhea" id="RHEA:22508"/>
        <dbReference type="Rhea" id="RHEA-COMP:17339"/>
        <dbReference type="Rhea" id="RHEA-COMP:17340"/>
        <dbReference type="ChEBI" id="CHEBI:33019"/>
        <dbReference type="ChEBI" id="CHEBI:61560"/>
        <dbReference type="ChEBI" id="CHEBI:173112"/>
        <dbReference type="EC" id="2.7.7.7"/>
    </reaction>
</comment>
<evidence type="ECO:0000256" key="4">
    <source>
        <dbReference type="ARBA" id="ARBA00022705"/>
    </source>
</evidence>
<keyword evidence="2 11" id="KW-0808">Transferase</keyword>
<dbReference type="PANTHER" id="PTHR11669">
    <property type="entry name" value="REPLICATION FACTOR C / DNA POLYMERASE III GAMMA-TAU SUBUNIT"/>
    <property type="match status" value="1"/>
</dbReference>
<dbReference type="NCBIfam" id="NF005942">
    <property type="entry name" value="PRK07994.1"/>
    <property type="match status" value="1"/>
</dbReference>
<dbReference type="InterPro" id="IPR022754">
    <property type="entry name" value="DNA_pol_III_gamma-3"/>
</dbReference>
<evidence type="ECO:0000256" key="8">
    <source>
        <dbReference type="ARBA" id="ARBA00022840"/>
    </source>
</evidence>
<keyword evidence="4 11" id="KW-0235">DNA replication</keyword>
<keyword evidence="5" id="KW-0479">Metal-binding</keyword>
<dbReference type="InterPro" id="IPR038249">
    <property type="entry name" value="PolIII_tau_V_sf"/>
</dbReference>
<keyword evidence="14" id="KW-1185">Reference proteome</keyword>
<dbReference type="InterPro" id="IPR021029">
    <property type="entry name" value="DNA_pol_III_tau_dom-5"/>
</dbReference>
<evidence type="ECO:0000256" key="9">
    <source>
        <dbReference type="ARBA" id="ARBA00022932"/>
    </source>
</evidence>
<dbReference type="Gene3D" id="3.40.50.300">
    <property type="entry name" value="P-loop containing nucleotide triphosphate hydrolases"/>
    <property type="match status" value="1"/>
</dbReference>
<keyword evidence="8 11" id="KW-0067">ATP-binding</keyword>
<feature type="domain" description="AAA+ ATPase" evidence="12">
    <location>
        <begin position="37"/>
        <end position="178"/>
    </location>
</feature>
<dbReference type="InterPro" id="IPR027417">
    <property type="entry name" value="P-loop_NTPase"/>
</dbReference>
<evidence type="ECO:0000256" key="6">
    <source>
        <dbReference type="ARBA" id="ARBA00022741"/>
    </source>
</evidence>
<evidence type="ECO:0000259" key="12">
    <source>
        <dbReference type="SMART" id="SM00382"/>
    </source>
</evidence>
<dbReference type="Pfam" id="PF12170">
    <property type="entry name" value="DNA_pol3_tau_5"/>
    <property type="match status" value="1"/>
</dbReference>
<dbReference type="Pfam" id="PF22608">
    <property type="entry name" value="DNAX_ATPase_lid"/>
    <property type="match status" value="1"/>
</dbReference>
<organism evidence="13 14">
    <name type="scientific">Candidatus Blochmanniella camponoti</name>
    <dbReference type="NCBI Taxonomy" id="108080"/>
    <lineage>
        <taxon>Bacteria</taxon>
        <taxon>Pseudomonadati</taxon>
        <taxon>Pseudomonadota</taxon>
        <taxon>Gammaproteobacteria</taxon>
        <taxon>Enterobacterales</taxon>
        <taxon>Enterobacteriaceae</taxon>
        <taxon>ant endosymbionts</taxon>
        <taxon>Candidatus Blochmanniella</taxon>
    </lineage>
</organism>
<proteinExistence type="inferred from homology"/>
<dbReference type="Gene3D" id="1.20.272.10">
    <property type="match status" value="1"/>
</dbReference>
<evidence type="ECO:0000256" key="11">
    <source>
        <dbReference type="RuleBase" id="RU364063"/>
    </source>
</evidence>
<dbReference type="Pfam" id="PF13177">
    <property type="entry name" value="DNA_pol3_delta2"/>
    <property type="match status" value="1"/>
</dbReference>
<sequence length="702" mass="81144">MSYQVLARKWRPKKFSDIVGQEHIIQAITHTFSLNKIHHAYILSGTRGVGKTTIARLFAKGLNCEQGTTYTMCGQCNNCKDIELGCFIDLIEIDAASRTKVEDTREFLDNVQYMPSRGRFKVYLIDEVHMLSRHSFNALLKTLEEPPTHVKFILITTEYQKLPETILSRCLQFHLKPLNISQIITQLTYIFHKENINIETSALESLAYASKGSMRDALSLAEQAIVLGNNEITNSVINNMFGISNIEHPLCLIESLIDEDIHNIMHQIENLTVLGIHWDYVFNEILTILQKIAIGQFLSNSVQKEDKNITQHINQRIRKLSNRITPENVQLYYQIFLLGRRELPYAPSHRMGIEMTMLRALAFRPDVDIANKKHDNDNDNDNDNGNILAKSVCSDNNSEMNTNDTQYIATDLFQKKNHNQGSKNVLNIEKSKKTNNILLLNFKKSELHLDNTKPNISRSVSNRNIADITSTILEARSKLLQYKERNKLNVIEKRSNLTSESQKKIKDILERFASINTIILKNSSDRFDKINKDLSGYLEFSNNSNDKENPHKNHQNMPDFIKEILQQAINNDLWISQIYRLSLPKLEKKLVMNSWKEKISSDEICLHVRSDYQHLNSTESHNIIQKSLSNNMGIPIKLHIKKDDNYAIKTPMEYLHTLYKEKISLVKQEFSSDPYVKMIKSFFDAEIDENDIQVLYDQNKNL</sequence>
<evidence type="ECO:0000313" key="13">
    <source>
        <dbReference type="EMBL" id="URJ24715.1"/>
    </source>
</evidence>
<dbReference type="InterPro" id="IPR050238">
    <property type="entry name" value="DNA_Rep/Repair_Clamp_Loader"/>
</dbReference>
<gene>
    <name evidence="11 13" type="primary">dnaX</name>
    <name evidence="13" type="ORF">M9404_01180</name>
</gene>
<dbReference type="InterPro" id="IPR003593">
    <property type="entry name" value="AAA+_ATPase"/>
</dbReference>
<dbReference type="PANTHER" id="PTHR11669:SF0">
    <property type="entry name" value="PROTEIN STICHEL-LIKE 2"/>
    <property type="match status" value="1"/>
</dbReference>
<dbReference type="SMART" id="SM00382">
    <property type="entry name" value="AAA"/>
    <property type="match status" value="1"/>
</dbReference>
<dbReference type="NCBIfam" id="TIGR02397">
    <property type="entry name" value="dnaX_nterm"/>
    <property type="match status" value="1"/>
</dbReference>
<dbReference type="Gene3D" id="3.30.300.150">
    <property type="entry name" value="DNA polymerase III, tau subunit, domain V"/>
    <property type="match status" value="1"/>
</dbReference>
<keyword evidence="9 11" id="KW-0239">DNA-directed DNA polymerase</keyword>
<dbReference type="Gene3D" id="1.10.8.60">
    <property type="match status" value="1"/>
</dbReference>
<dbReference type="EC" id="2.7.7.7" evidence="11"/>
<dbReference type="CDD" id="cd00009">
    <property type="entry name" value="AAA"/>
    <property type="match status" value="1"/>
</dbReference>
<name>A0ABY4SUX0_9ENTR</name>
<reference evidence="13" key="1">
    <citation type="submission" date="2022-05" db="EMBL/GenBank/DDBJ databases">
        <title>Impact of host demography and evolutionary history on endosymbiont molecular evolution: a test in carpenter ants (Genus Camponotus) and their Blochmannia endosymbionts.</title>
        <authorList>
            <person name="Manthey J.D."/>
            <person name="Giron J.C."/>
            <person name="Hruska J.P."/>
        </authorList>
    </citation>
    <scope>NUCLEOTIDE SEQUENCE</scope>
    <source>
        <strain evidence="13">C-050</strain>
    </source>
</reference>
<evidence type="ECO:0000313" key="14">
    <source>
        <dbReference type="Proteomes" id="UP001056483"/>
    </source>
</evidence>